<feature type="domain" description="GIY-YIG" evidence="1">
    <location>
        <begin position="1"/>
        <end position="104"/>
    </location>
</feature>
<evidence type="ECO:0000259" key="1">
    <source>
        <dbReference type="PROSITE" id="PS50164"/>
    </source>
</evidence>
<dbReference type="SUPFAM" id="SSF82771">
    <property type="entry name" value="GIY-YIG endonuclease"/>
    <property type="match status" value="1"/>
</dbReference>
<dbReference type="EMBL" id="MN741002">
    <property type="protein sequence ID" value="QHU22225.1"/>
    <property type="molecule type" value="Genomic_DNA"/>
</dbReference>
<reference evidence="2" key="1">
    <citation type="journal article" date="2020" name="Nature">
        <title>Giant virus diversity and host interactions through global metagenomics.</title>
        <authorList>
            <person name="Schulz F."/>
            <person name="Roux S."/>
            <person name="Paez-Espino D."/>
            <person name="Jungbluth S."/>
            <person name="Walsh D.A."/>
            <person name="Denef V.J."/>
            <person name="McMahon K.D."/>
            <person name="Konstantinidis K.T."/>
            <person name="Eloe-Fadrosh E.A."/>
            <person name="Kyrpides N.C."/>
            <person name="Woyke T."/>
        </authorList>
    </citation>
    <scope>NUCLEOTIDE SEQUENCE</scope>
    <source>
        <strain evidence="2">GVMAG-S-3300013286-35</strain>
    </source>
</reference>
<dbReference type="PROSITE" id="PS50164">
    <property type="entry name" value="GIY_YIG"/>
    <property type="match status" value="1"/>
</dbReference>
<accession>A0A6C0KW89</accession>
<organism evidence="2">
    <name type="scientific">viral metagenome</name>
    <dbReference type="NCBI Taxonomy" id="1070528"/>
    <lineage>
        <taxon>unclassified sequences</taxon>
        <taxon>metagenomes</taxon>
        <taxon>organismal metagenomes</taxon>
    </lineage>
</organism>
<dbReference type="Gene3D" id="3.40.1440.10">
    <property type="entry name" value="GIY-YIG endonuclease"/>
    <property type="match status" value="1"/>
</dbReference>
<dbReference type="InterPro" id="IPR035901">
    <property type="entry name" value="GIY-YIG_endonuc_sf"/>
</dbReference>
<evidence type="ECO:0000313" key="2">
    <source>
        <dbReference type="EMBL" id="QHU22225.1"/>
    </source>
</evidence>
<name>A0A6C0KW89_9ZZZZ</name>
<dbReference type="InterPro" id="IPR000305">
    <property type="entry name" value="GIY-YIG_endonuc"/>
</dbReference>
<dbReference type="AlphaFoldDB" id="A0A6C0KW89"/>
<proteinExistence type="predicted"/>
<sequence length="281" mass="33370">MVHWVYVLECEDDYLYVGETTRLFRRFNEHLRSRGGSNTIKHKPHKLIGLYKVNENHSFMRYRNIIKSGEYNRFILDDWETDGDNLLIENHITERFLYERRENDCYGSGSEWYKVRGGKYTRETLDETVAMYKWASEKEGRICMSRNPVESIPNDTIVDRPLCKCYCPSEVKLSKDKTKIYFVCALKNVWGDFCSDLQVDTPCDFWQLYTDDKEVKTQYEVVKARSRESWVSNIPLSMYKIHPEPCISCSKTDYLAIFNSGARRLCQTCILKKIRFIKRKI</sequence>
<protein>
    <recommendedName>
        <fullName evidence="1">GIY-YIG domain-containing protein</fullName>
    </recommendedName>
</protein>
<dbReference type="Pfam" id="PF01541">
    <property type="entry name" value="GIY-YIG"/>
    <property type="match status" value="1"/>
</dbReference>